<dbReference type="EMBL" id="MRXX01000008">
    <property type="protein sequence ID" value="MBK4779941.1"/>
    <property type="molecule type" value="Genomic_DNA"/>
</dbReference>
<sequence length="99" mass="11396">MGDQLVKDFFDLDMKEKMQLIESRKKIEKELVRMVYAPVLMMYTSGLERQYNRDLNGIVSAAKEDIQVVGKQIDQSVTGQFAKSVKTTIEEKTKKFSSI</sequence>
<dbReference type="Proteomes" id="UP001138780">
    <property type="component" value="Unassembled WGS sequence"/>
</dbReference>
<dbReference type="RefSeq" id="WP_200772926.1">
    <property type="nucleotide sequence ID" value="NZ_CP072329.1"/>
</dbReference>
<organism evidence="1 4">
    <name type="scientific">Streptococcus lactarius</name>
    <dbReference type="NCBI Taxonomy" id="684066"/>
    <lineage>
        <taxon>Bacteria</taxon>
        <taxon>Bacillati</taxon>
        <taxon>Bacillota</taxon>
        <taxon>Bacilli</taxon>
        <taxon>Lactobacillales</taxon>
        <taxon>Streptococcaceae</taxon>
        <taxon>Streptococcus</taxon>
    </lineage>
</organism>
<reference evidence="2 3" key="2">
    <citation type="submission" date="2021-03" db="EMBL/GenBank/DDBJ databases">
        <title>Human Oral Microbial Genomes.</title>
        <authorList>
            <person name="Johnston C.D."/>
            <person name="Chen T."/>
            <person name="Dewhirst F.E."/>
        </authorList>
    </citation>
    <scope>NUCLEOTIDE SEQUENCE [LARGE SCALE GENOMIC DNA]</scope>
    <source>
        <strain evidence="2 3">CCUG 66490</strain>
    </source>
</reference>
<name>A0A9X1BB85_9STRE</name>
<gene>
    <name evidence="1" type="ORF">BTU61_07010</name>
    <name evidence="2" type="ORF">J4854_01525</name>
</gene>
<reference evidence="1" key="1">
    <citation type="submission" date="2016-12" db="EMBL/GenBank/DDBJ databases">
        <title>Draft genome of Streptococcus lactarius CCUG 66490T type strain.</title>
        <authorList>
            <person name="Salva-Serra F."/>
            <person name="Engstrom-Jakobsson H."/>
            <person name="Thorell K."/>
            <person name="Gomila M."/>
            <person name="Gonzales-Siles L."/>
            <person name="Busquets A."/>
            <person name="Jaen-Luchoro D."/>
            <person name="Karlsson R."/>
            <person name="Kristiansson E."/>
            <person name="Moore E."/>
        </authorList>
    </citation>
    <scope>NUCLEOTIDE SEQUENCE</scope>
    <source>
        <strain evidence="1">CCUG 66490</strain>
    </source>
</reference>
<evidence type="ECO:0000313" key="1">
    <source>
        <dbReference type="EMBL" id="MBK4779941.1"/>
    </source>
</evidence>
<dbReference type="AlphaFoldDB" id="A0A9X1BB85"/>
<accession>A0A9X1BB85</accession>
<keyword evidence="3" id="KW-1185">Reference proteome</keyword>
<evidence type="ECO:0000313" key="3">
    <source>
        <dbReference type="Proteomes" id="UP000676511"/>
    </source>
</evidence>
<proteinExistence type="predicted"/>
<dbReference type="EMBL" id="CP072329">
    <property type="protein sequence ID" value="QUB39161.1"/>
    <property type="molecule type" value="Genomic_DNA"/>
</dbReference>
<dbReference type="Proteomes" id="UP000676511">
    <property type="component" value="Chromosome"/>
</dbReference>
<evidence type="ECO:0000313" key="4">
    <source>
        <dbReference type="Proteomes" id="UP001138780"/>
    </source>
</evidence>
<protein>
    <submittedName>
        <fullName evidence="1">Uncharacterized protein</fullName>
    </submittedName>
</protein>
<evidence type="ECO:0000313" key="2">
    <source>
        <dbReference type="EMBL" id="QUB39161.1"/>
    </source>
</evidence>